<comment type="subunit">
    <text evidence="8">Component of the Mediator complex.</text>
</comment>
<evidence type="ECO:0000256" key="2">
    <source>
        <dbReference type="ARBA" id="ARBA00006378"/>
    </source>
</evidence>
<evidence type="ECO:0000256" key="3">
    <source>
        <dbReference type="ARBA" id="ARBA00019660"/>
    </source>
</evidence>
<gene>
    <name evidence="9" type="primary">soh1</name>
    <name evidence="9" type="ORF">SLS56_009185</name>
</gene>
<evidence type="ECO:0000256" key="6">
    <source>
        <dbReference type="ARBA" id="ARBA00023163"/>
    </source>
</evidence>
<evidence type="ECO:0000256" key="4">
    <source>
        <dbReference type="ARBA" id="ARBA00023015"/>
    </source>
</evidence>
<dbReference type="InterPro" id="IPR038089">
    <property type="entry name" value="Med31_sf"/>
</dbReference>
<name>A0ABR3SI09_9PEZI</name>
<sequence>MALAQAPEGAAPAPAAAAQAAEPLYGGYTRFELELEFVQCLANPWYLNHLAAQKYLDNPDFVAYLDYLQYFTQPQYAKYLTHPGPTLRALQLLQQEQFRKEIIMPDTVGRLIEEGVRARAGDRQGNP</sequence>
<organism evidence="9 10">
    <name type="scientific">Neofusicoccum ribis</name>
    <dbReference type="NCBI Taxonomy" id="45134"/>
    <lineage>
        <taxon>Eukaryota</taxon>
        <taxon>Fungi</taxon>
        <taxon>Dikarya</taxon>
        <taxon>Ascomycota</taxon>
        <taxon>Pezizomycotina</taxon>
        <taxon>Dothideomycetes</taxon>
        <taxon>Dothideomycetes incertae sedis</taxon>
        <taxon>Botryosphaeriales</taxon>
        <taxon>Botryosphaeriaceae</taxon>
        <taxon>Neofusicoccum</taxon>
    </lineage>
</organism>
<keyword evidence="4 8" id="KW-0805">Transcription regulation</keyword>
<proteinExistence type="inferred from homology"/>
<keyword evidence="7 8" id="KW-0539">Nucleus</keyword>
<keyword evidence="5 8" id="KW-0010">Activator</keyword>
<protein>
    <recommendedName>
        <fullName evidence="3 8">Mediator of RNA polymerase II transcription subunit 31</fullName>
    </recommendedName>
</protein>
<accession>A0ABR3SI09</accession>
<evidence type="ECO:0000256" key="5">
    <source>
        <dbReference type="ARBA" id="ARBA00023159"/>
    </source>
</evidence>
<evidence type="ECO:0000313" key="10">
    <source>
        <dbReference type="Proteomes" id="UP001521116"/>
    </source>
</evidence>
<evidence type="ECO:0000256" key="8">
    <source>
        <dbReference type="RuleBase" id="RU364129"/>
    </source>
</evidence>
<comment type="similarity">
    <text evidence="2 8">Belongs to the Mediator complex subunit 31 family.</text>
</comment>
<dbReference type="Gene3D" id="1.10.10.1340">
    <property type="entry name" value="Mediator of RNA polymerase II, submodule Med31 (Soh1)"/>
    <property type="match status" value="1"/>
</dbReference>
<evidence type="ECO:0000256" key="1">
    <source>
        <dbReference type="ARBA" id="ARBA00004123"/>
    </source>
</evidence>
<evidence type="ECO:0000313" key="9">
    <source>
        <dbReference type="EMBL" id="KAL1621406.1"/>
    </source>
</evidence>
<keyword evidence="6 8" id="KW-0804">Transcription</keyword>
<dbReference type="PANTHER" id="PTHR13186">
    <property type="entry name" value="MEDIATOR OF RNA POLYMERASE II TRANSCRIPTION SUBUNIT 31"/>
    <property type="match status" value="1"/>
</dbReference>
<dbReference type="Pfam" id="PF05669">
    <property type="entry name" value="Med31"/>
    <property type="match status" value="1"/>
</dbReference>
<reference evidence="9 10" key="1">
    <citation type="submission" date="2024-02" db="EMBL/GenBank/DDBJ databases">
        <title>De novo assembly and annotation of 12 fungi associated with fruit tree decline syndrome in Ontario, Canada.</title>
        <authorList>
            <person name="Sulman M."/>
            <person name="Ellouze W."/>
            <person name="Ilyukhin E."/>
        </authorList>
    </citation>
    <scope>NUCLEOTIDE SEQUENCE [LARGE SCALE GENOMIC DNA]</scope>
    <source>
        <strain evidence="9 10">M1-105</strain>
    </source>
</reference>
<evidence type="ECO:0000256" key="7">
    <source>
        <dbReference type="ARBA" id="ARBA00023242"/>
    </source>
</evidence>
<dbReference type="EMBL" id="JAJVDC020000150">
    <property type="protein sequence ID" value="KAL1621406.1"/>
    <property type="molecule type" value="Genomic_DNA"/>
</dbReference>
<comment type="function">
    <text evidence="8">Component of the Mediator complex, a coactivator involved in the regulated transcription of nearly all RNA polymerase II-dependent genes. Mediator functions as a bridge to convey information from gene-specific regulatory proteins to the basal RNA polymerase II transcription machinery. Mediator is recruited to promoters by direct interactions with regulatory proteins and serves as a scaffold for the assembly of a functional preinitiation complex with RNA polymerase II and the general transcription factors.</text>
</comment>
<comment type="subcellular location">
    <subcellularLocation>
        <location evidence="1 8">Nucleus</location>
    </subcellularLocation>
</comment>
<dbReference type="InterPro" id="IPR008831">
    <property type="entry name" value="Mediator_Med31"/>
</dbReference>
<keyword evidence="10" id="KW-1185">Reference proteome</keyword>
<dbReference type="Proteomes" id="UP001521116">
    <property type="component" value="Unassembled WGS sequence"/>
</dbReference>
<comment type="caution">
    <text evidence="9">The sequence shown here is derived from an EMBL/GenBank/DDBJ whole genome shotgun (WGS) entry which is preliminary data.</text>
</comment>